<dbReference type="InterPro" id="IPR014284">
    <property type="entry name" value="RNA_pol_sigma-70_dom"/>
</dbReference>
<dbReference type="Pfam" id="PF04545">
    <property type="entry name" value="Sigma70_r4"/>
    <property type="match status" value="1"/>
</dbReference>
<dbReference type="InterPro" id="IPR007630">
    <property type="entry name" value="RNA_pol_sigma70_r4"/>
</dbReference>
<dbReference type="Gene3D" id="1.10.10.10">
    <property type="entry name" value="Winged helix-like DNA-binding domain superfamily/Winged helix DNA-binding domain"/>
    <property type="match status" value="1"/>
</dbReference>
<feature type="region of interest" description="Disordered" evidence="5">
    <location>
        <begin position="36"/>
        <end position="56"/>
    </location>
</feature>
<dbReference type="InterPro" id="IPR039425">
    <property type="entry name" value="RNA_pol_sigma-70-like"/>
</dbReference>
<keyword evidence="1" id="KW-0805">Transcription regulation</keyword>
<dbReference type="InterPro" id="IPR036388">
    <property type="entry name" value="WH-like_DNA-bd_sf"/>
</dbReference>
<sequence>MYVAWPRIRRSGGEDAYVRRILVNASIDAHRRPWRREELPASELPDNPAQSSFGSEERDELVQALATLGPRQRRILVLRYWLGLTIEEVAADLQISSGTVKSQTSKALDNLRRQLTDTRFEELAEESA</sequence>
<evidence type="ECO:0000256" key="2">
    <source>
        <dbReference type="ARBA" id="ARBA00023082"/>
    </source>
</evidence>
<feature type="domain" description="RNA polymerase sigma-70 region 4" evidence="6">
    <location>
        <begin position="64"/>
        <end position="112"/>
    </location>
</feature>
<gene>
    <name evidence="7" type="ORF">ACFFGN_33945</name>
</gene>
<keyword evidence="4" id="KW-0804">Transcription</keyword>
<evidence type="ECO:0000313" key="8">
    <source>
        <dbReference type="Proteomes" id="UP001589890"/>
    </source>
</evidence>
<reference evidence="7 8" key="1">
    <citation type="submission" date="2024-09" db="EMBL/GenBank/DDBJ databases">
        <authorList>
            <person name="Sun Q."/>
            <person name="Mori K."/>
        </authorList>
    </citation>
    <scope>NUCLEOTIDE SEQUENCE [LARGE SCALE GENOMIC DNA]</scope>
    <source>
        <strain evidence="7 8">CGMCC 1.15906</strain>
    </source>
</reference>
<evidence type="ECO:0000256" key="3">
    <source>
        <dbReference type="ARBA" id="ARBA00023125"/>
    </source>
</evidence>
<keyword evidence="2" id="KW-0731">Sigma factor</keyword>
<dbReference type="CDD" id="cd06171">
    <property type="entry name" value="Sigma70_r4"/>
    <property type="match status" value="1"/>
</dbReference>
<dbReference type="PANTHER" id="PTHR43133">
    <property type="entry name" value="RNA POLYMERASE ECF-TYPE SIGMA FACTO"/>
    <property type="match status" value="1"/>
</dbReference>
<evidence type="ECO:0000256" key="4">
    <source>
        <dbReference type="ARBA" id="ARBA00023163"/>
    </source>
</evidence>
<keyword evidence="8" id="KW-1185">Reference proteome</keyword>
<evidence type="ECO:0000313" key="7">
    <source>
        <dbReference type="EMBL" id="MFC0629117.1"/>
    </source>
</evidence>
<keyword evidence="3" id="KW-0238">DNA-binding</keyword>
<evidence type="ECO:0000259" key="6">
    <source>
        <dbReference type="Pfam" id="PF04545"/>
    </source>
</evidence>
<protein>
    <submittedName>
        <fullName evidence="7">Sigma-70 family RNA polymerase sigma factor</fullName>
    </submittedName>
</protein>
<dbReference type="SUPFAM" id="SSF88659">
    <property type="entry name" value="Sigma3 and sigma4 domains of RNA polymerase sigma factors"/>
    <property type="match status" value="1"/>
</dbReference>
<name>A0ABV6QZI4_9ACTN</name>
<dbReference type="NCBIfam" id="TIGR02937">
    <property type="entry name" value="sigma70-ECF"/>
    <property type="match status" value="1"/>
</dbReference>
<dbReference type="PANTHER" id="PTHR43133:SF50">
    <property type="entry name" value="ECF RNA POLYMERASE SIGMA FACTOR SIGM"/>
    <property type="match status" value="1"/>
</dbReference>
<evidence type="ECO:0000256" key="1">
    <source>
        <dbReference type="ARBA" id="ARBA00023015"/>
    </source>
</evidence>
<organism evidence="7 8">
    <name type="scientific">Kribbella deserti</name>
    <dbReference type="NCBI Taxonomy" id="1926257"/>
    <lineage>
        <taxon>Bacteria</taxon>
        <taxon>Bacillati</taxon>
        <taxon>Actinomycetota</taxon>
        <taxon>Actinomycetes</taxon>
        <taxon>Propionibacteriales</taxon>
        <taxon>Kribbellaceae</taxon>
        <taxon>Kribbella</taxon>
    </lineage>
</organism>
<proteinExistence type="predicted"/>
<dbReference type="EMBL" id="JBHLTC010000041">
    <property type="protein sequence ID" value="MFC0629117.1"/>
    <property type="molecule type" value="Genomic_DNA"/>
</dbReference>
<evidence type="ECO:0000256" key="5">
    <source>
        <dbReference type="SAM" id="MobiDB-lite"/>
    </source>
</evidence>
<dbReference type="RefSeq" id="WP_380056766.1">
    <property type="nucleotide sequence ID" value="NZ_JBHLTC010000041.1"/>
</dbReference>
<dbReference type="InterPro" id="IPR013324">
    <property type="entry name" value="RNA_pol_sigma_r3/r4-like"/>
</dbReference>
<comment type="caution">
    <text evidence="7">The sequence shown here is derived from an EMBL/GenBank/DDBJ whole genome shotgun (WGS) entry which is preliminary data.</text>
</comment>
<dbReference type="Proteomes" id="UP001589890">
    <property type="component" value="Unassembled WGS sequence"/>
</dbReference>
<accession>A0ABV6QZI4</accession>